<evidence type="ECO:0000256" key="3">
    <source>
        <dbReference type="ARBA" id="ARBA00022729"/>
    </source>
</evidence>
<evidence type="ECO:0000313" key="8">
    <source>
        <dbReference type="Proteomes" id="UP000185434"/>
    </source>
</evidence>
<keyword evidence="2 4" id="KW-0813">Transport</keyword>
<feature type="signal peptide" evidence="6">
    <location>
        <begin position="1"/>
        <end position="31"/>
    </location>
</feature>
<evidence type="ECO:0000256" key="4">
    <source>
        <dbReference type="RuleBase" id="RU003512"/>
    </source>
</evidence>
<organism evidence="7 8">
    <name type="scientific">Corynebacterium frankenforstense DSM 45800</name>
    <dbReference type="NCBI Taxonomy" id="1437875"/>
    <lineage>
        <taxon>Bacteria</taxon>
        <taxon>Bacillati</taxon>
        <taxon>Actinomycetota</taxon>
        <taxon>Actinomycetes</taxon>
        <taxon>Mycobacteriales</taxon>
        <taxon>Corynebacteriaceae</taxon>
        <taxon>Corynebacterium</taxon>
    </lineage>
</organism>
<feature type="region of interest" description="Disordered" evidence="5">
    <location>
        <begin position="153"/>
        <end position="193"/>
    </location>
</feature>
<dbReference type="PANTHER" id="PTHR42953">
    <property type="entry name" value="HIGH-AFFINITY ZINC UPTAKE SYSTEM PROTEIN ZNUA-RELATED"/>
    <property type="match status" value="1"/>
</dbReference>
<dbReference type="InterPro" id="IPR006129">
    <property type="entry name" value="AdhesinB"/>
</dbReference>
<dbReference type="AlphaFoldDB" id="A0A1L7CQY0"/>
<evidence type="ECO:0000256" key="1">
    <source>
        <dbReference type="ARBA" id="ARBA00011028"/>
    </source>
</evidence>
<evidence type="ECO:0000313" key="7">
    <source>
        <dbReference type="EMBL" id="APT88231.1"/>
    </source>
</evidence>
<reference evidence="7 8" key="1">
    <citation type="submission" date="2014-08" db="EMBL/GenBank/DDBJ databases">
        <title>Complete genome sequence of Corynebacterium frankenforstense ST18(T) (=DSM 45800(T)), isolated from raw cow milk.</title>
        <authorList>
            <person name="Ruckert C."/>
            <person name="Albersmeier A."/>
            <person name="Winkler A."/>
            <person name="Lipski A."/>
            <person name="Kalinowski J."/>
        </authorList>
    </citation>
    <scope>NUCLEOTIDE SEQUENCE [LARGE SCALE GENOMIC DNA]</scope>
    <source>
        <strain evidence="7 8">ST18</strain>
    </source>
</reference>
<dbReference type="GO" id="GO:0046872">
    <property type="term" value="F:metal ion binding"/>
    <property type="evidence" value="ECO:0007669"/>
    <property type="project" value="UniProtKB-KW"/>
</dbReference>
<dbReference type="GO" id="GO:0030313">
    <property type="term" value="C:cell envelope"/>
    <property type="evidence" value="ECO:0007669"/>
    <property type="project" value="UniProtKB-SubCell"/>
</dbReference>
<dbReference type="PANTHER" id="PTHR42953:SF3">
    <property type="entry name" value="HIGH-AFFINITY ZINC UPTAKE SYSTEM PROTEIN ZNUA"/>
    <property type="match status" value="1"/>
</dbReference>
<feature type="compositionally biased region" description="Low complexity" evidence="5">
    <location>
        <begin position="174"/>
        <end position="185"/>
    </location>
</feature>
<dbReference type="GO" id="GO:0030001">
    <property type="term" value="P:metal ion transport"/>
    <property type="evidence" value="ECO:0007669"/>
    <property type="project" value="InterPro"/>
</dbReference>
<dbReference type="Gene3D" id="3.40.50.1980">
    <property type="entry name" value="Nitrogenase molybdenum iron protein domain"/>
    <property type="match status" value="3"/>
</dbReference>
<comment type="similarity">
    <text evidence="1 4">Belongs to the bacterial solute-binding protein 9 family.</text>
</comment>
<dbReference type="Pfam" id="PF01297">
    <property type="entry name" value="ZnuA"/>
    <property type="match status" value="2"/>
</dbReference>
<accession>A0A1L7CQY0</accession>
<keyword evidence="3 6" id="KW-0732">Signal</keyword>
<evidence type="ECO:0000256" key="5">
    <source>
        <dbReference type="SAM" id="MobiDB-lite"/>
    </source>
</evidence>
<dbReference type="OrthoDB" id="9810636at2"/>
<proteinExistence type="inferred from homology"/>
<dbReference type="RefSeq" id="WP_083666775.1">
    <property type="nucleotide sequence ID" value="NZ_CP009247.1"/>
</dbReference>
<dbReference type="InterPro" id="IPR006128">
    <property type="entry name" value="Lipoprotein_PsaA-like"/>
</dbReference>
<evidence type="ECO:0000256" key="2">
    <source>
        <dbReference type="ARBA" id="ARBA00022448"/>
    </source>
</evidence>
<dbReference type="KEGG" id="cfk:CFRA_01910"/>
<dbReference type="PRINTS" id="PR00691">
    <property type="entry name" value="ADHESINB"/>
</dbReference>
<dbReference type="GO" id="GO:0007155">
    <property type="term" value="P:cell adhesion"/>
    <property type="evidence" value="ECO:0007669"/>
    <property type="project" value="InterPro"/>
</dbReference>
<dbReference type="InterPro" id="IPR006127">
    <property type="entry name" value="ZnuA-like"/>
</dbReference>
<protein>
    <recommendedName>
        <fullName evidence="9">ABC transporter substrate-binding protein</fullName>
    </recommendedName>
</protein>
<feature type="chain" id="PRO_5038763159" description="ABC transporter substrate-binding protein" evidence="6">
    <location>
        <begin position="32"/>
        <end position="594"/>
    </location>
</feature>
<gene>
    <name evidence="7" type="ORF">CFRA_01910</name>
</gene>
<dbReference type="Proteomes" id="UP000185434">
    <property type="component" value="Chromosome"/>
</dbReference>
<feature type="compositionally biased region" description="Low complexity" evidence="5">
    <location>
        <begin position="321"/>
        <end position="359"/>
    </location>
</feature>
<sequence>MRRRGRRKSVVCASLCAVALAAAGCAAPAQEKDPGLTKVVATTPVIGDIARNVAGGRAEVTDLIPAGADPHSYEPGLRAVRDVANADLALTNGLLLEQASLARTVESGTRPGVPVIPVAEQAPRYGVEHLPLVENVALDAVWLGLRVAEPGGGRALSGAPGANDTTSEAGGANGTTSDAAGANDGTGTGPVDRGAQVELRATGLRGPGEAAAFVTGTFGTPEVYFNSRDGFRAADGYRDDTATLPVGAHTHVSWAFSAPGAYALDLEAWLVPRPGEKPRRIGERTVDIAVGVDPAREFPGRTVLDAGHVDITADPFAGTGPAADAAAAAPAIDAAPATQSTQPTATSAPTATDGTSASTEPVRLRSGDGAQATWHATDEAVIGVPASTLQQIPPEPTYRFLGTPGDETYLLPQAVLGAHVHGEVDPHLWHDVAAGIAYTQVIRDALCDVDPAGTAGYHERAAAYIARLEELDERVRDRLAAIPRENRHLVTTHDGYGYLARAYGVPVAGFVTPNAGVEPSARDIIALTRTLESLRVPAVFLEPNLAGRANDLTEAADRLGIRVCRLDGDTFTEPVGTYVELIESNADSLAECLG</sequence>
<evidence type="ECO:0008006" key="9">
    <source>
        <dbReference type="Google" id="ProtNLM"/>
    </source>
</evidence>
<dbReference type="PRINTS" id="PR00690">
    <property type="entry name" value="ADHESNFAMILY"/>
</dbReference>
<evidence type="ECO:0000256" key="6">
    <source>
        <dbReference type="SAM" id="SignalP"/>
    </source>
</evidence>
<dbReference type="SUPFAM" id="SSF53807">
    <property type="entry name" value="Helical backbone' metal receptor"/>
    <property type="match status" value="1"/>
</dbReference>
<dbReference type="STRING" id="1437875.CFRA_01910"/>
<dbReference type="InterPro" id="IPR050492">
    <property type="entry name" value="Bact_metal-bind_prot9"/>
</dbReference>
<name>A0A1L7CQY0_9CORY</name>
<dbReference type="EMBL" id="CP009247">
    <property type="protein sequence ID" value="APT88231.1"/>
    <property type="molecule type" value="Genomic_DNA"/>
</dbReference>
<feature type="region of interest" description="Disordered" evidence="5">
    <location>
        <begin position="321"/>
        <end position="370"/>
    </location>
</feature>
<dbReference type="PROSITE" id="PS51257">
    <property type="entry name" value="PROKAR_LIPOPROTEIN"/>
    <property type="match status" value="1"/>
</dbReference>
<keyword evidence="8" id="KW-1185">Reference proteome</keyword>